<comment type="subunit">
    <text evidence="2">Monomer.</text>
</comment>
<dbReference type="PIRSF" id="PIRSF000239">
    <property type="entry name" value="AHPC"/>
    <property type="match status" value="1"/>
</dbReference>
<keyword evidence="15" id="KW-1185">Reference proteome</keyword>
<keyword evidence="6 14" id="KW-0560">Oxidoreductase</keyword>
<dbReference type="CDD" id="cd03017">
    <property type="entry name" value="PRX_BCP"/>
    <property type="match status" value="1"/>
</dbReference>
<dbReference type="Gene3D" id="3.40.30.10">
    <property type="entry name" value="Glutaredoxin"/>
    <property type="match status" value="1"/>
</dbReference>
<dbReference type="Pfam" id="PF00578">
    <property type="entry name" value="AhpC-TSA"/>
    <property type="match status" value="1"/>
</dbReference>
<evidence type="ECO:0000313" key="14">
    <source>
        <dbReference type="EMBL" id="MBP1992286.1"/>
    </source>
</evidence>
<evidence type="ECO:0000256" key="9">
    <source>
        <dbReference type="ARBA" id="ARBA00032824"/>
    </source>
</evidence>
<proteinExistence type="inferred from homology"/>
<dbReference type="SUPFAM" id="SSF52833">
    <property type="entry name" value="Thioredoxin-like"/>
    <property type="match status" value="1"/>
</dbReference>
<evidence type="ECO:0000256" key="4">
    <source>
        <dbReference type="ARBA" id="ARBA00022559"/>
    </source>
</evidence>
<dbReference type="InterPro" id="IPR000866">
    <property type="entry name" value="AhpC/TSA"/>
</dbReference>
<organism evidence="14 15">
    <name type="scientific">Paenibacillus eucommiae</name>
    <dbReference type="NCBI Taxonomy" id="1355755"/>
    <lineage>
        <taxon>Bacteria</taxon>
        <taxon>Bacillati</taxon>
        <taxon>Bacillota</taxon>
        <taxon>Bacilli</taxon>
        <taxon>Bacillales</taxon>
        <taxon>Paenibacillaceae</taxon>
        <taxon>Paenibacillus</taxon>
    </lineage>
</organism>
<gene>
    <name evidence="14" type="ORF">J2Z66_003894</name>
</gene>
<comment type="caution">
    <text evidence="14">The sequence shown here is derived from an EMBL/GenBank/DDBJ whole genome shotgun (WGS) entry which is preliminary data.</text>
</comment>
<dbReference type="PROSITE" id="PS51352">
    <property type="entry name" value="THIOREDOXIN_2"/>
    <property type="match status" value="1"/>
</dbReference>
<dbReference type="NCBIfam" id="NF006960">
    <property type="entry name" value="PRK09437.1"/>
    <property type="match status" value="1"/>
</dbReference>
<dbReference type="EC" id="1.11.1.24" evidence="3"/>
<comment type="function">
    <text evidence="1">Thiol-specific peroxidase that catalyzes the reduction of hydrogen peroxide and organic hydroperoxides to water and alcohols, respectively. Plays a role in cell protection against oxidative stress by detoxifying peroxides and as sensor of hydrogen peroxide-mediated signaling events.</text>
</comment>
<accession>A0ABS4IXG9</accession>
<dbReference type="InterPro" id="IPR013766">
    <property type="entry name" value="Thioredoxin_domain"/>
</dbReference>
<dbReference type="InterPro" id="IPR024706">
    <property type="entry name" value="Peroxiredoxin_AhpC-typ"/>
</dbReference>
<evidence type="ECO:0000256" key="11">
    <source>
        <dbReference type="ARBA" id="ARBA00041373"/>
    </source>
</evidence>
<reference evidence="14 15" key="1">
    <citation type="submission" date="2021-03" db="EMBL/GenBank/DDBJ databases">
        <title>Genomic Encyclopedia of Type Strains, Phase IV (KMG-IV): sequencing the most valuable type-strain genomes for metagenomic binning, comparative biology and taxonomic classification.</title>
        <authorList>
            <person name="Goeker M."/>
        </authorList>
    </citation>
    <scope>NUCLEOTIDE SEQUENCE [LARGE SCALE GENOMIC DNA]</scope>
    <source>
        <strain evidence="14 15">DSM 26048</strain>
    </source>
</reference>
<dbReference type="PANTHER" id="PTHR42801">
    <property type="entry name" value="THIOREDOXIN-DEPENDENT PEROXIDE REDUCTASE"/>
    <property type="match status" value="1"/>
</dbReference>
<comment type="catalytic activity">
    <reaction evidence="12">
        <text>a hydroperoxide + [thioredoxin]-dithiol = an alcohol + [thioredoxin]-disulfide + H2O</text>
        <dbReference type="Rhea" id="RHEA:62620"/>
        <dbReference type="Rhea" id="RHEA-COMP:10698"/>
        <dbReference type="Rhea" id="RHEA-COMP:10700"/>
        <dbReference type="ChEBI" id="CHEBI:15377"/>
        <dbReference type="ChEBI" id="CHEBI:29950"/>
        <dbReference type="ChEBI" id="CHEBI:30879"/>
        <dbReference type="ChEBI" id="CHEBI:35924"/>
        <dbReference type="ChEBI" id="CHEBI:50058"/>
        <dbReference type="EC" id="1.11.1.24"/>
    </reaction>
</comment>
<evidence type="ECO:0000256" key="12">
    <source>
        <dbReference type="ARBA" id="ARBA00049091"/>
    </source>
</evidence>
<evidence type="ECO:0000256" key="10">
    <source>
        <dbReference type="ARBA" id="ARBA00038489"/>
    </source>
</evidence>
<keyword evidence="8" id="KW-0676">Redox-active center</keyword>
<feature type="domain" description="Thioredoxin" evidence="13">
    <location>
        <begin position="3"/>
        <end position="156"/>
    </location>
</feature>
<sequence length="159" mass="18522">MKIEIGARAPDFKLEASNGERVKLSDFKGKNVVLFFYPKDMTPSCTTEACDFRDRSDDFKGLNTVILGVSMDSIARHQKFIEKYDLPFLLLADEDHKVAELYEVWQWKKLYGKEFMGIERSTFVINKKGILVKEWRKLRVKNHVEEALEYIRSHGSAKL</sequence>
<dbReference type="EMBL" id="JAGGLB010000013">
    <property type="protein sequence ID" value="MBP1992286.1"/>
    <property type="molecule type" value="Genomic_DNA"/>
</dbReference>
<name>A0ABS4IXG9_9BACL</name>
<keyword evidence="4 14" id="KW-0575">Peroxidase</keyword>
<evidence type="ECO:0000256" key="5">
    <source>
        <dbReference type="ARBA" id="ARBA00022862"/>
    </source>
</evidence>
<keyword evidence="5" id="KW-0049">Antioxidant</keyword>
<dbReference type="InterPro" id="IPR036249">
    <property type="entry name" value="Thioredoxin-like_sf"/>
</dbReference>
<evidence type="ECO:0000259" key="13">
    <source>
        <dbReference type="PROSITE" id="PS51352"/>
    </source>
</evidence>
<keyword evidence="7" id="KW-1015">Disulfide bond</keyword>
<evidence type="ECO:0000256" key="8">
    <source>
        <dbReference type="ARBA" id="ARBA00023284"/>
    </source>
</evidence>
<evidence type="ECO:0000256" key="1">
    <source>
        <dbReference type="ARBA" id="ARBA00003330"/>
    </source>
</evidence>
<evidence type="ECO:0000256" key="3">
    <source>
        <dbReference type="ARBA" id="ARBA00013017"/>
    </source>
</evidence>
<protein>
    <recommendedName>
        <fullName evidence="3">thioredoxin-dependent peroxiredoxin</fullName>
        <ecNumber evidence="3">1.11.1.24</ecNumber>
    </recommendedName>
    <alternativeName>
        <fullName evidence="11">Bacterioferritin comigratory protein</fullName>
    </alternativeName>
    <alternativeName>
        <fullName evidence="9">Thioredoxin peroxidase</fullName>
    </alternativeName>
</protein>
<evidence type="ECO:0000256" key="6">
    <source>
        <dbReference type="ARBA" id="ARBA00023002"/>
    </source>
</evidence>
<comment type="similarity">
    <text evidence="10">Belongs to the peroxiredoxin family. BCP/PrxQ subfamily.</text>
</comment>
<dbReference type="InterPro" id="IPR050924">
    <property type="entry name" value="Peroxiredoxin_BCP/PrxQ"/>
</dbReference>
<evidence type="ECO:0000313" key="15">
    <source>
        <dbReference type="Proteomes" id="UP001519287"/>
    </source>
</evidence>
<dbReference type="Proteomes" id="UP001519287">
    <property type="component" value="Unassembled WGS sequence"/>
</dbReference>
<dbReference type="PANTHER" id="PTHR42801:SF4">
    <property type="entry name" value="AHPC_TSA FAMILY PROTEIN"/>
    <property type="match status" value="1"/>
</dbReference>
<evidence type="ECO:0000256" key="2">
    <source>
        <dbReference type="ARBA" id="ARBA00011245"/>
    </source>
</evidence>
<evidence type="ECO:0000256" key="7">
    <source>
        <dbReference type="ARBA" id="ARBA00023157"/>
    </source>
</evidence>
<dbReference type="GO" id="GO:0140824">
    <property type="term" value="F:thioredoxin-dependent peroxiredoxin activity"/>
    <property type="evidence" value="ECO:0007669"/>
    <property type="project" value="UniProtKB-EC"/>
</dbReference>